<keyword evidence="2" id="KW-0067">ATP-binding</keyword>
<dbReference type="InterPro" id="IPR011990">
    <property type="entry name" value="TPR-like_helical_dom_sf"/>
</dbReference>
<dbReference type="GO" id="GO:0003677">
    <property type="term" value="F:DNA binding"/>
    <property type="evidence" value="ECO:0007669"/>
    <property type="project" value="InterPro"/>
</dbReference>
<evidence type="ECO:0000259" key="4">
    <source>
        <dbReference type="PROSITE" id="PS50043"/>
    </source>
</evidence>
<dbReference type="GO" id="GO:0005524">
    <property type="term" value="F:ATP binding"/>
    <property type="evidence" value="ECO:0007669"/>
    <property type="project" value="UniProtKB-KW"/>
</dbReference>
<dbReference type="RefSeq" id="WP_123099207.1">
    <property type="nucleotide sequence ID" value="NZ_RIBZ01000098.1"/>
</dbReference>
<dbReference type="GO" id="GO:0005737">
    <property type="term" value="C:cytoplasm"/>
    <property type="evidence" value="ECO:0007669"/>
    <property type="project" value="TreeGrafter"/>
</dbReference>
<protein>
    <submittedName>
        <fullName evidence="5">LuxR family transcriptional regulator</fullName>
    </submittedName>
</protein>
<reference evidence="5 6" key="1">
    <citation type="submission" date="2018-11" db="EMBL/GenBank/DDBJ databases">
        <title>The Potential of Streptomyces as Biocontrol Agents against the Tomato grey mould, Botrytis cinerea (Gray mold) Frontiers in Microbiology.</title>
        <authorList>
            <person name="Li D."/>
        </authorList>
    </citation>
    <scope>NUCLEOTIDE SEQUENCE [LARGE SCALE GENOMIC DNA]</scope>
    <source>
        <strain evidence="5 6">NEAU-LD23</strain>
    </source>
</reference>
<dbReference type="Pfam" id="PF00196">
    <property type="entry name" value="GerE"/>
    <property type="match status" value="1"/>
</dbReference>
<dbReference type="Proteomes" id="UP000275401">
    <property type="component" value="Unassembled WGS sequence"/>
</dbReference>
<dbReference type="PANTHER" id="PTHR16305:SF35">
    <property type="entry name" value="TRANSCRIPTIONAL ACTIVATOR DOMAIN"/>
    <property type="match status" value="1"/>
</dbReference>
<dbReference type="PRINTS" id="PR00038">
    <property type="entry name" value="HTHLUXR"/>
</dbReference>
<dbReference type="PROSITE" id="PS00622">
    <property type="entry name" value="HTH_LUXR_1"/>
    <property type="match status" value="1"/>
</dbReference>
<dbReference type="AlphaFoldDB" id="A0A3M8WWG7"/>
<dbReference type="Gene3D" id="1.10.10.10">
    <property type="entry name" value="Winged helix-like DNA-binding domain superfamily/Winged helix DNA-binding domain"/>
    <property type="match status" value="1"/>
</dbReference>
<sequence>MVARSGPQSEPATELAGRDWERSLLVERARGASLGAGQAVLLRGPAGIGKTKLLSVALDELSPVARTVLTVKCPESGSAAYETVRGLFEPLRLTEDGAESSPLLSGSARLALPALLPDRTDETGPTDTYSVMHGLHWLTAGLSADGLVVLAIDDVQWCDEASLRWLGFLLRRAEDLPLLVLMTQRTGHERSRPEVLDEISDPLSCLVVDLPPLTTEAVGEMLHRAFDRELDSAFSAKCAEITGGNPFLVQRVVSRLRGDELSPGAEQTALLDELGWDVVARSLLDRLPRDVYAVATAIAVLGGETIETIAALAGTQPGPAGAAVEVLRANDLLLGDGLDYAHDLIRSAVLDTTSADERVALRERAARLLNDSGRPAEEVAVQLMLLPGDPAPWMVGVLLTAAESAEHRGAPAAAAHYLSQALKHDPDDVTLLAALARVLGQSEPTRALEYLEHALGLVHDPRTRAPLVVQYALTSLEVQNSLQAFELVDEVIDAIDAEDGAENTPADRALRTLVEFAYLISGLDEKSTVHRVGRRFRDYVPPQGDTAEERQLLGMLSSLGTFQGRPATEVAAQAEKVLRIGDVAPGGWAVLGASLSLYLADQIDPALDALTALIEHAQRTGEAWTHTLGRSTRAEVYHWAGNVSEALSDAQLSFDVVLQESWAPNVAMPQTALASALIRRGEPARALEVLDLITRPRLDRFTLEYHWYVMARARGRAALGDLEGALTYFYRCADSLAEGDISNPVLAPWWFDAADVLAELGRPHEGLDLIERVEESVHRWGTTRALGMLRMARGVLTAGDAGIDLLTDAVHTLADSPGRWEQARAEYLLGRRLYRRGDGEGARERLRRSIDLAVLCGDQLQLNQSLPALSEAGGRLRRSTASPADTLSGSERRVAEQAIAGATNREIAESLFLTQRTVEFHLTSVYRKLGIRGRQDLARVLRKT</sequence>
<feature type="domain" description="HTH luxR-type" evidence="4">
    <location>
        <begin position="880"/>
        <end position="944"/>
    </location>
</feature>
<dbReference type="SUPFAM" id="SSF48452">
    <property type="entry name" value="TPR-like"/>
    <property type="match status" value="2"/>
</dbReference>
<dbReference type="SMART" id="SM00421">
    <property type="entry name" value="HTH_LUXR"/>
    <property type="match status" value="1"/>
</dbReference>
<dbReference type="InterPro" id="IPR016032">
    <property type="entry name" value="Sig_transdc_resp-reg_C-effctor"/>
</dbReference>
<feature type="region of interest" description="Disordered" evidence="3">
    <location>
        <begin position="872"/>
        <end position="892"/>
    </location>
</feature>
<feature type="compositionally biased region" description="Polar residues" evidence="3">
    <location>
        <begin position="879"/>
        <end position="889"/>
    </location>
</feature>
<evidence type="ECO:0000313" key="6">
    <source>
        <dbReference type="Proteomes" id="UP000275401"/>
    </source>
</evidence>
<gene>
    <name evidence="5" type="ORF">EEJ42_07605</name>
</gene>
<dbReference type="GO" id="GO:0004016">
    <property type="term" value="F:adenylate cyclase activity"/>
    <property type="evidence" value="ECO:0007669"/>
    <property type="project" value="TreeGrafter"/>
</dbReference>
<dbReference type="Gene3D" id="1.25.40.10">
    <property type="entry name" value="Tetratricopeptide repeat domain"/>
    <property type="match status" value="2"/>
</dbReference>
<dbReference type="InterPro" id="IPR036388">
    <property type="entry name" value="WH-like_DNA-bd_sf"/>
</dbReference>
<organism evidence="5 6">
    <name type="scientific">Streptomyces botrytidirepellens</name>
    <dbReference type="NCBI Taxonomy" id="2486417"/>
    <lineage>
        <taxon>Bacteria</taxon>
        <taxon>Bacillati</taxon>
        <taxon>Actinomycetota</taxon>
        <taxon>Actinomycetes</taxon>
        <taxon>Kitasatosporales</taxon>
        <taxon>Streptomycetaceae</taxon>
        <taxon>Streptomyces</taxon>
    </lineage>
</organism>
<keyword evidence="1" id="KW-0547">Nucleotide-binding</keyword>
<name>A0A3M8WWG7_9ACTN</name>
<dbReference type="InterPro" id="IPR041664">
    <property type="entry name" value="AAA_16"/>
</dbReference>
<keyword evidence="6" id="KW-1185">Reference proteome</keyword>
<dbReference type="InterPro" id="IPR027417">
    <property type="entry name" value="P-loop_NTPase"/>
</dbReference>
<dbReference type="PANTHER" id="PTHR16305">
    <property type="entry name" value="TESTICULAR SOLUBLE ADENYLYL CYCLASE"/>
    <property type="match status" value="1"/>
</dbReference>
<accession>A0A3M8WWG7</accession>
<dbReference type="Pfam" id="PF13191">
    <property type="entry name" value="AAA_16"/>
    <property type="match status" value="1"/>
</dbReference>
<evidence type="ECO:0000256" key="3">
    <source>
        <dbReference type="SAM" id="MobiDB-lite"/>
    </source>
</evidence>
<dbReference type="SUPFAM" id="SSF46894">
    <property type="entry name" value="C-terminal effector domain of the bipartite response regulators"/>
    <property type="match status" value="1"/>
</dbReference>
<evidence type="ECO:0000256" key="1">
    <source>
        <dbReference type="ARBA" id="ARBA00022741"/>
    </source>
</evidence>
<dbReference type="EMBL" id="RIBZ01000098">
    <property type="protein sequence ID" value="RNG32905.1"/>
    <property type="molecule type" value="Genomic_DNA"/>
</dbReference>
<dbReference type="GO" id="GO:0006355">
    <property type="term" value="P:regulation of DNA-templated transcription"/>
    <property type="evidence" value="ECO:0007669"/>
    <property type="project" value="InterPro"/>
</dbReference>
<dbReference type="CDD" id="cd06170">
    <property type="entry name" value="LuxR_C_like"/>
    <property type="match status" value="1"/>
</dbReference>
<comment type="caution">
    <text evidence="5">The sequence shown here is derived from an EMBL/GenBank/DDBJ whole genome shotgun (WGS) entry which is preliminary data.</text>
</comment>
<proteinExistence type="predicted"/>
<dbReference type="SUPFAM" id="SSF52540">
    <property type="entry name" value="P-loop containing nucleoside triphosphate hydrolases"/>
    <property type="match status" value="1"/>
</dbReference>
<dbReference type="PROSITE" id="PS50043">
    <property type="entry name" value="HTH_LUXR_2"/>
    <property type="match status" value="1"/>
</dbReference>
<evidence type="ECO:0000256" key="2">
    <source>
        <dbReference type="ARBA" id="ARBA00022840"/>
    </source>
</evidence>
<dbReference type="InterPro" id="IPR000792">
    <property type="entry name" value="Tscrpt_reg_LuxR_C"/>
</dbReference>
<evidence type="ECO:0000313" key="5">
    <source>
        <dbReference type="EMBL" id="RNG32905.1"/>
    </source>
</evidence>